<dbReference type="InterPro" id="IPR002931">
    <property type="entry name" value="Transglutaminase-like"/>
</dbReference>
<dbReference type="InterPro" id="IPR038765">
    <property type="entry name" value="Papain-like_cys_pep_sf"/>
</dbReference>
<dbReference type="SMART" id="SM00460">
    <property type="entry name" value="TGc"/>
    <property type="match status" value="1"/>
</dbReference>
<feature type="domain" description="Transglutaminase-like" evidence="2">
    <location>
        <begin position="445"/>
        <end position="518"/>
    </location>
</feature>
<feature type="compositionally biased region" description="Polar residues" evidence="1">
    <location>
        <begin position="276"/>
        <end position="288"/>
    </location>
</feature>
<reference evidence="3 4" key="1">
    <citation type="journal article" date="2016" name="Sci. Rep.">
        <title>Peltaster fructicola genome reveals evolution from an invasive phytopathogen to an ectophytic parasite.</title>
        <authorList>
            <person name="Xu C."/>
            <person name="Chen H."/>
            <person name="Gleason M.L."/>
            <person name="Xu J.R."/>
            <person name="Liu H."/>
            <person name="Zhang R."/>
            <person name="Sun G."/>
        </authorList>
    </citation>
    <scope>NUCLEOTIDE SEQUENCE [LARGE SCALE GENOMIC DNA]</scope>
    <source>
        <strain evidence="3 4">LNHT1506</strain>
    </source>
</reference>
<dbReference type="SUPFAM" id="SSF54001">
    <property type="entry name" value="Cysteine proteinases"/>
    <property type="match status" value="1"/>
</dbReference>
<keyword evidence="4" id="KW-1185">Reference proteome</keyword>
<feature type="region of interest" description="Disordered" evidence="1">
    <location>
        <begin position="276"/>
        <end position="344"/>
    </location>
</feature>
<name>A0A6H0XLN8_9PEZI</name>
<dbReference type="EMBL" id="CP051139">
    <property type="protein sequence ID" value="QIW95666.1"/>
    <property type="molecule type" value="Genomic_DNA"/>
</dbReference>
<sequence length="719" mass="77850">MMEVQKQWVNVDGKWQHQEVPQAPQLPQLPQRPALPTRSSTASSQAPALPTRSSTSRPPPPALPSRPAAKSPALPSRRPSETPSSHSRKPSDMIISRRDSNESMKSTATAETSFSTMSNGTSFTSGSGCYTIRAPEYDPSALPKLPPKRTQEEKDAAARAARFPKNRKSSSSTPRSEAPRPLERSQTRPPASVPTIGNLPAKLETETPAGPKQILPAQPSLPKGVPAGARQIIPFSKSDIVSQVEEEQAPTLPARSVRQPVESAPALPARNAIQQAGPTLPKRNTSQAVDEPTPVLPRRPAAPPPAKRSALSMGFGHVQKEAAPGLPDRSRADNTPPPIPTASRPDLAALQASKPQINGTPPHPAPAGACLLCRDFSAPDNHAARFPRQTLPSQDLGWLAQQLTAPFTSDTDKARVIFTWLHHNIDYDTVAFFNNNVQRSTPQSTLATGLAVCEGYAALFAILALKSGLEAVVVGGNGKGFGYEPLKPGASVPPYKAGHAWNAVKIDGGAWKLIDPCWGAGNVKGRGQPYNKHFSPSNFTKSNDEFGLSHYPEDSSRQYRNDGRIMSWEEYMTINKNGTAATVWNGFTVEEGVSSISLRPTDCPIVLSQQGPTVRFSFQSVCPHWDPVRNGRGPYYLYVLHTEALDGTNRNHIPFQQGDKVWWLDVPIADLGRPGQKASIYTVTTYDNEDARGLTIQQYHARKGRVGMSFGGVAQWTMG</sequence>
<protein>
    <recommendedName>
        <fullName evidence="2">Transglutaminase-like domain-containing protein</fullName>
    </recommendedName>
</protein>
<accession>A0A6H0XLN8</accession>
<feature type="compositionally biased region" description="Polar residues" evidence="1">
    <location>
        <begin position="37"/>
        <end position="46"/>
    </location>
</feature>
<dbReference type="Gene3D" id="3.10.620.30">
    <property type="match status" value="1"/>
</dbReference>
<feature type="compositionally biased region" description="Polar residues" evidence="1">
    <location>
        <begin position="103"/>
        <end position="123"/>
    </location>
</feature>
<evidence type="ECO:0000313" key="4">
    <source>
        <dbReference type="Proteomes" id="UP000503462"/>
    </source>
</evidence>
<dbReference type="GO" id="GO:0005737">
    <property type="term" value="C:cytoplasm"/>
    <property type="evidence" value="ECO:0007669"/>
    <property type="project" value="TreeGrafter"/>
</dbReference>
<gene>
    <name evidence="3" type="ORF">AMS68_001184</name>
</gene>
<evidence type="ECO:0000259" key="2">
    <source>
        <dbReference type="SMART" id="SM00460"/>
    </source>
</evidence>
<dbReference type="Pfam" id="PF01841">
    <property type="entry name" value="Transglut_core"/>
    <property type="match status" value="1"/>
</dbReference>
<feature type="compositionally biased region" description="Low complexity" evidence="1">
    <location>
        <begin position="47"/>
        <end position="56"/>
    </location>
</feature>
<dbReference type="InterPro" id="IPR052557">
    <property type="entry name" value="CAP/Cytokinesis_protein"/>
</dbReference>
<evidence type="ECO:0000256" key="1">
    <source>
        <dbReference type="SAM" id="MobiDB-lite"/>
    </source>
</evidence>
<feature type="region of interest" description="Disordered" evidence="1">
    <location>
        <begin position="135"/>
        <end position="223"/>
    </location>
</feature>
<feature type="compositionally biased region" description="Pro residues" evidence="1">
    <location>
        <begin position="294"/>
        <end position="306"/>
    </location>
</feature>
<dbReference type="PANTHER" id="PTHR46333:SF5">
    <property type="entry name" value="TRANSGLUTAMINASE-LIKE DOMAIN-CONTAINING PROTEIN"/>
    <property type="match status" value="1"/>
</dbReference>
<feature type="compositionally biased region" description="Basic and acidic residues" evidence="1">
    <location>
        <begin position="177"/>
        <end position="186"/>
    </location>
</feature>
<feature type="compositionally biased region" description="Low complexity" evidence="1">
    <location>
        <begin position="21"/>
        <end position="36"/>
    </location>
</feature>
<feature type="compositionally biased region" description="Basic and acidic residues" evidence="1">
    <location>
        <begin position="89"/>
        <end position="102"/>
    </location>
</feature>
<proteinExistence type="predicted"/>
<dbReference type="Proteomes" id="UP000503462">
    <property type="component" value="Chromosome 1"/>
</dbReference>
<dbReference type="OrthoDB" id="6129702at2759"/>
<dbReference type="PANTHER" id="PTHR46333">
    <property type="entry name" value="CYTOKINESIS PROTEIN 3"/>
    <property type="match status" value="1"/>
</dbReference>
<feature type="compositionally biased region" description="Low complexity" evidence="1">
    <location>
        <begin position="65"/>
        <end position="77"/>
    </location>
</feature>
<feature type="region of interest" description="Disordered" evidence="1">
    <location>
        <begin position="1"/>
        <end position="123"/>
    </location>
</feature>
<organism evidence="3 4">
    <name type="scientific">Peltaster fructicola</name>
    <dbReference type="NCBI Taxonomy" id="286661"/>
    <lineage>
        <taxon>Eukaryota</taxon>
        <taxon>Fungi</taxon>
        <taxon>Dikarya</taxon>
        <taxon>Ascomycota</taxon>
        <taxon>Pezizomycotina</taxon>
        <taxon>Dothideomycetes</taxon>
        <taxon>Dothideomycetes incertae sedis</taxon>
        <taxon>Peltaster</taxon>
    </lineage>
</organism>
<evidence type="ECO:0000313" key="3">
    <source>
        <dbReference type="EMBL" id="QIW95666.1"/>
    </source>
</evidence>
<dbReference type="AlphaFoldDB" id="A0A6H0XLN8"/>